<proteinExistence type="predicted"/>
<sequence length="219" mass="25154">MTFLISISLWLVEGLLKYQPSTEQNPPTGLPVFTCPSCGSHHTIKNGYLPKGKPKRHCQECGQPFVINPTNKTISPDTKTINRSTLARTNFLTRNCQSNRGKLVMFTNYVNNRLAAVPRQVKVSDKPKGKLLIECDEMCPFVFSKTIKVYIWRLIDRKTGELIGGHLGYRSRQSAKKPWPSLPSVYRQCAVTYTHFWESYKTVIPSKRHREVEPRNWSK</sequence>
<name>Q70JS9_MICAE</name>
<accession>Q70JS9</accession>
<gene>
    <name evidence="1" type="primary">ismB</name>
</gene>
<protein>
    <submittedName>
        <fullName evidence="1">Putative IsmAB protein</fullName>
    </submittedName>
</protein>
<evidence type="ECO:0000313" key="1">
    <source>
        <dbReference type="EMBL" id="CAE11912.2"/>
    </source>
</evidence>
<reference evidence="1" key="1">
    <citation type="journal article" date="2004" name="J. Bacteriol.">
        <title>The gas vesicle gene cluster from Microcystis aeruginosa and DNA rearrangements that lead to loss of cell buoyancy.</title>
        <authorList>
            <person name="Mlouka A."/>
            <person name="Comte K."/>
            <person name="Castets A."/>
            <person name="Bouchier C."/>
            <person name="Tandeau de Marsac N."/>
        </authorList>
    </citation>
    <scope>NUCLEOTIDE SEQUENCE</scope>
    <source>
        <strain evidence="1">PCC 7806</strain>
    </source>
</reference>
<dbReference type="AlphaFoldDB" id="Q70JS9"/>
<dbReference type="EMBL" id="AJ577137">
    <property type="protein sequence ID" value="CAE11912.2"/>
    <property type="molecule type" value="Genomic_DNA"/>
</dbReference>
<organism evidence="1">
    <name type="scientific">Microcystis aeruginosa</name>
    <dbReference type="NCBI Taxonomy" id="1126"/>
    <lineage>
        <taxon>Bacteria</taxon>
        <taxon>Bacillati</taxon>
        <taxon>Cyanobacteriota</taxon>
        <taxon>Cyanophyceae</taxon>
        <taxon>Oscillatoriophycideae</taxon>
        <taxon>Chroococcales</taxon>
        <taxon>Microcystaceae</taxon>
        <taxon>Microcystis</taxon>
    </lineage>
</organism>